<evidence type="ECO:0000313" key="4">
    <source>
        <dbReference type="Proteomes" id="UP000045840"/>
    </source>
</evidence>
<dbReference type="Proteomes" id="UP000045840">
    <property type="component" value="Unassembled WGS sequence"/>
</dbReference>
<dbReference type="RefSeq" id="WP_049615096.1">
    <property type="nucleotide sequence ID" value="NZ_CAWMMU010000042.1"/>
</dbReference>
<keyword evidence="3" id="KW-1185">Reference proteome</keyword>
<organism evidence="1 4">
    <name type="scientific">Yersinia pekkanenii</name>
    <dbReference type="NCBI Taxonomy" id="1288385"/>
    <lineage>
        <taxon>Bacteria</taxon>
        <taxon>Pseudomonadati</taxon>
        <taxon>Pseudomonadota</taxon>
        <taxon>Gammaproteobacteria</taxon>
        <taxon>Enterobacterales</taxon>
        <taxon>Yersiniaceae</taxon>
        <taxon>Yersinia</taxon>
    </lineage>
</organism>
<evidence type="ECO:0000313" key="2">
    <source>
        <dbReference type="EMBL" id="CRY69299.1"/>
    </source>
</evidence>
<accession>A0A0T9RBI6</accession>
<reference evidence="2 3" key="1">
    <citation type="submission" date="2015-03" db="EMBL/GenBank/DDBJ databases">
        <authorList>
            <consortium name="Pathogen Informatics"/>
            <person name="Murphy D."/>
        </authorList>
    </citation>
    <scope>NUCLEOTIDE SEQUENCE [LARGE SCALE GENOMIC DNA]</scope>
    <source>
        <strain evidence="2">Type strain: CIP110230</strain>
        <strain evidence="3">type strain: CIP110230</strain>
    </source>
</reference>
<evidence type="ECO:0000313" key="1">
    <source>
        <dbReference type="EMBL" id="CNI53131.1"/>
    </source>
</evidence>
<dbReference type="Pfam" id="PF07377">
    <property type="entry name" value="DUF1493"/>
    <property type="match status" value="1"/>
</dbReference>
<dbReference type="Proteomes" id="UP000044625">
    <property type="component" value="Unassembled WGS sequence"/>
</dbReference>
<reference evidence="4" key="2">
    <citation type="submission" date="2015-03" db="EMBL/GenBank/DDBJ databases">
        <authorList>
            <consortium name="Pathogen Informatics"/>
        </authorList>
    </citation>
    <scope>NUCLEOTIDE SEQUENCE [LARGE SCALE GENOMIC DNA]</scope>
    <source>
        <strain evidence="4">A125KOH2</strain>
    </source>
</reference>
<dbReference type="EMBL" id="CWJL01000042">
    <property type="protein sequence ID" value="CRY69299.1"/>
    <property type="molecule type" value="Genomic_DNA"/>
</dbReference>
<dbReference type="EMBL" id="CQAZ01000061">
    <property type="protein sequence ID" value="CNI53131.1"/>
    <property type="molecule type" value="Genomic_DNA"/>
</dbReference>
<dbReference type="InterPro" id="IPR010862">
    <property type="entry name" value="DUF1493"/>
</dbReference>
<dbReference type="AlphaFoldDB" id="A0A0T9RBI6"/>
<protein>
    <submittedName>
        <fullName evidence="1 2">Phage-associated acyl carrier protein</fullName>
    </submittedName>
</protein>
<gene>
    <name evidence="1" type="ORF">ERS008529_04288</name>
    <name evidence="2" type="ORF">ERS137968_04449</name>
</gene>
<reference evidence="1" key="3">
    <citation type="submission" date="2015-03" db="EMBL/GenBank/DDBJ databases">
        <authorList>
            <person name="Murphy D."/>
        </authorList>
    </citation>
    <scope>NUCLEOTIDE SEQUENCE [LARGE SCALE GENOMIC DNA]</scope>
    <source>
        <strain evidence="1">A125KOH2</strain>
    </source>
</reference>
<dbReference type="OrthoDB" id="6476622at2"/>
<sequence>MVITDIEKTVFDIVEEFNGLSILTFKRYPLKKETDLNADFKMAPEDAAELLEKYAEKFSIDPRTINFGKFFPPHIRNPHEPLTIAMLIESAKAGRWLYD</sequence>
<evidence type="ECO:0000313" key="3">
    <source>
        <dbReference type="Proteomes" id="UP000044625"/>
    </source>
</evidence>
<name>A0A0T9RBI6_9GAMM</name>
<proteinExistence type="predicted"/>